<dbReference type="AlphaFoldDB" id="A0A8I1G622"/>
<dbReference type="SUPFAM" id="SSF81324">
    <property type="entry name" value="Voltage-gated potassium channels"/>
    <property type="match status" value="1"/>
</dbReference>
<keyword evidence="9" id="KW-0325">Glycoprotein</keyword>
<proteinExistence type="predicted"/>
<evidence type="ECO:0000313" key="13">
    <source>
        <dbReference type="EMBL" id="MBJ7267253.1"/>
    </source>
</evidence>
<dbReference type="GO" id="GO:0008331">
    <property type="term" value="F:high voltage-gated calcium channel activity"/>
    <property type="evidence" value="ECO:0007669"/>
    <property type="project" value="TreeGrafter"/>
</dbReference>
<dbReference type="GO" id="GO:0098703">
    <property type="term" value="P:calcium ion import across plasma membrane"/>
    <property type="evidence" value="ECO:0007669"/>
    <property type="project" value="TreeGrafter"/>
</dbReference>
<comment type="caution">
    <text evidence="14">The sequence shown here is derived from an EMBL/GenBank/DDBJ whole genome shotgun (WGS) entry which is preliminary data.</text>
</comment>
<feature type="transmembrane region" description="Helical" evidence="11">
    <location>
        <begin position="47"/>
        <end position="68"/>
    </location>
</feature>
<sequence length="275" mass="31929">MYENIKKQLFQLKSNKIFEALVVAVIIISALEIGAKTYELPAFANSLTYGLDLFITLFFLIEITIRFIAEDNKKAFFKDGWNVFDTLVVLVSLIPINDSELALLARLVRIFRVLRMISIIPELRTLINSLLKALPQMGYVVLLMFIIFYIYAAVGSYLFADINPFLWDNIATSMLTLFRVMTFEDWTDIQYETMEVYGWSWIYYMTFIFLTAFAFLNMVIGIVINVMDKEGRKVELGQENEAQELGDKEPSITDLQQEIRELKQLILAQQDAERR</sequence>
<dbReference type="EMBL" id="JAEMOP010000002">
    <property type="protein sequence ID" value="MBJ7314736.1"/>
    <property type="molecule type" value="Genomic_DNA"/>
</dbReference>
<evidence type="ECO:0000256" key="1">
    <source>
        <dbReference type="ARBA" id="ARBA00004141"/>
    </source>
</evidence>
<evidence type="ECO:0000313" key="14">
    <source>
        <dbReference type="EMBL" id="MBJ7314736.1"/>
    </source>
</evidence>
<dbReference type="RefSeq" id="WP_199494663.1">
    <property type="nucleotide sequence ID" value="NZ_CAXBHZ010000008.1"/>
</dbReference>
<keyword evidence="3 11" id="KW-0812">Transmembrane</keyword>
<keyword evidence="2" id="KW-0813">Transport</keyword>
<evidence type="ECO:0000256" key="9">
    <source>
        <dbReference type="ARBA" id="ARBA00023180"/>
    </source>
</evidence>
<keyword evidence="5" id="KW-0851">Voltage-gated channel</keyword>
<evidence type="ECO:0000256" key="2">
    <source>
        <dbReference type="ARBA" id="ARBA00022448"/>
    </source>
</evidence>
<dbReference type="Gene3D" id="1.20.120.350">
    <property type="entry name" value="Voltage-gated potassium channels. Chain C"/>
    <property type="match status" value="1"/>
</dbReference>
<comment type="subcellular location">
    <subcellularLocation>
        <location evidence="1">Membrane</location>
        <topology evidence="1">Multi-pass membrane protein</topology>
    </subcellularLocation>
</comment>
<evidence type="ECO:0000256" key="10">
    <source>
        <dbReference type="ARBA" id="ARBA00023303"/>
    </source>
</evidence>
<evidence type="ECO:0000256" key="4">
    <source>
        <dbReference type="ARBA" id="ARBA00022837"/>
    </source>
</evidence>
<evidence type="ECO:0000259" key="12">
    <source>
        <dbReference type="Pfam" id="PF00520"/>
    </source>
</evidence>
<evidence type="ECO:0000256" key="11">
    <source>
        <dbReference type="SAM" id="Phobius"/>
    </source>
</evidence>
<protein>
    <submittedName>
        <fullName evidence="14">Ion transporter</fullName>
    </submittedName>
</protein>
<dbReference type="EMBL" id="JAEMOS010000030">
    <property type="protein sequence ID" value="MBJ7267253.1"/>
    <property type="molecule type" value="Genomic_DNA"/>
</dbReference>
<dbReference type="InterPro" id="IPR027359">
    <property type="entry name" value="Volt_channel_dom_sf"/>
</dbReference>
<evidence type="ECO:0000256" key="6">
    <source>
        <dbReference type="ARBA" id="ARBA00022989"/>
    </source>
</evidence>
<evidence type="ECO:0000256" key="8">
    <source>
        <dbReference type="ARBA" id="ARBA00023136"/>
    </source>
</evidence>
<reference evidence="14 16" key="1">
    <citation type="submission" date="2020-09" db="EMBL/GenBank/DDBJ databases">
        <title>Draft Genomes of Bacterial Isolates from North Pond Shallow Sediments.</title>
        <authorList>
            <person name="Kiel Reese B."/>
            <person name="Mullis M."/>
            <person name="Weisend R.E."/>
        </authorList>
    </citation>
    <scope>NUCLEOTIDE SEQUENCE</scope>
    <source>
        <strain evidence="14">KJE-2</strain>
        <strain evidence="13 16">KJE-3</strain>
    </source>
</reference>
<dbReference type="Pfam" id="PF00520">
    <property type="entry name" value="Ion_trans"/>
    <property type="match status" value="1"/>
</dbReference>
<keyword evidence="4" id="KW-0106">Calcium</keyword>
<feature type="transmembrane region" description="Helical" evidence="11">
    <location>
        <begin position="201"/>
        <end position="224"/>
    </location>
</feature>
<dbReference type="InterPro" id="IPR005821">
    <property type="entry name" value="Ion_trans_dom"/>
</dbReference>
<keyword evidence="8 11" id="KW-0472">Membrane</keyword>
<name>A0A8I1G622_9GAMM</name>
<gene>
    <name evidence="13" type="ORF">JHC10_09925</name>
    <name evidence="14" type="ORF">JHC11_01785</name>
</gene>
<feature type="domain" description="Ion transport" evidence="12">
    <location>
        <begin position="15"/>
        <end position="231"/>
    </location>
</feature>
<feature type="transmembrane region" description="Helical" evidence="11">
    <location>
        <begin position="139"/>
        <end position="160"/>
    </location>
</feature>
<feature type="transmembrane region" description="Helical" evidence="11">
    <location>
        <begin position="17"/>
        <end position="35"/>
    </location>
</feature>
<dbReference type="PANTHER" id="PTHR45628">
    <property type="entry name" value="VOLTAGE-DEPENDENT CALCIUM CHANNEL TYPE A SUBUNIT ALPHA-1"/>
    <property type="match status" value="1"/>
</dbReference>
<evidence type="ECO:0000313" key="15">
    <source>
        <dbReference type="Proteomes" id="UP000621390"/>
    </source>
</evidence>
<keyword evidence="16" id="KW-1185">Reference proteome</keyword>
<dbReference type="GO" id="GO:0005891">
    <property type="term" value="C:voltage-gated calcium channel complex"/>
    <property type="evidence" value="ECO:0007669"/>
    <property type="project" value="TreeGrafter"/>
</dbReference>
<evidence type="ECO:0000256" key="5">
    <source>
        <dbReference type="ARBA" id="ARBA00022882"/>
    </source>
</evidence>
<dbReference type="Proteomes" id="UP000655994">
    <property type="component" value="Unassembled WGS sequence"/>
</dbReference>
<accession>A0A8I1G622</accession>
<keyword evidence="6 11" id="KW-1133">Transmembrane helix</keyword>
<evidence type="ECO:0000256" key="3">
    <source>
        <dbReference type="ARBA" id="ARBA00022692"/>
    </source>
</evidence>
<keyword evidence="7" id="KW-0406">Ion transport</keyword>
<dbReference type="PANTHER" id="PTHR45628:SF7">
    <property type="entry name" value="VOLTAGE-DEPENDENT CALCIUM CHANNEL TYPE A SUBUNIT ALPHA-1"/>
    <property type="match status" value="1"/>
</dbReference>
<dbReference type="Proteomes" id="UP000621390">
    <property type="component" value="Unassembled WGS sequence"/>
</dbReference>
<evidence type="ECO:0000313" key="16">
    <source>
        <dbReference type="Proteomes" id="UP000655994"/>
    </source>
</evidence>
<dbReference type="InterPro" id="IPR050599">
    <property type="entry name" value="VDCC_alpha-1_subunit"/>
</dbReference>
<dbReference type="Gene3D" id="1.10.287.70">
    <property type="match status" value="1"/>
</dbReference>
<keyword evidence="10" id="KW-0407">Ion channel</keyword>
<evidence type="ECO:0000256" key="7">
    <source>
        <dbReference type="ARBA" id="ARBA00023065"/>
    </source>
</evidence>
<organism evidence="14 15">
    <name type="scientific">Idiomarina abyssalis</name>
    <dbReference type="NCBI Taxonomy" id="86102"/>
    <lineage>
        <taxon>Bacteria</taxon>
        <taxon>Pseudomonadati</taxon>
        <taxon>Pseudomonadota</taxon>
        <taxon>Gammaproteobacteria</taxon>
        <taxon>Alteromonadales</taxon>
        <taxon>Idiomarinaceae</taxon>
        <taxon>Idiomarina</taxon>
    </lineage>
</organism>